<dbReference type="CDD" id="cd16539">
    <property type="entry name" value="RING-HC_RNF113A_B"/>
    <property type="match status" value="1"/>
</dbReference>
<evidence type="ECO:0000313" key="8">
    <source>
        <dbReference type="EMBL" id="VDL93609.1"/>
    </source>
</evidence>
<dbReference type="AlphaFoldDB" id="A0A183SSM6"/>
<dbReference type="OrthoDB" id="25761at2759"/>
<dbReference type="GO" id="GO:0034247">
    <property type="term" value="P:snoRNA splicing"/>
    <property type="evidence" value="ECO:0007669"/>
    <property type="project" value="TreeGrafter"/>
</dbReference>
<dbReference type="InterPro" id="IPR013083">
    <property type="entry name" value="Znf_RING/FYVE/PHD"/>
</dbReference>
<sequence>KTSHFVAKRSKSSSGEDSDEDDVATSVAFKANYEPVRTHSGPKDQGATAISEIDTDITHDAQSIFIQAQKIDRACFILSLTSLGAERYRPGQCCDSLACDCTMGLSTGYLQETGFCSFGDSCKFLHDRSDYKHGWQIDQEVAEGTYGVEGVDDRYEIKDEEGDDDADEHLPLKCLICRGDYKDPVVTRCKHYFCSNCALKRFKKTARCYACTEDTKGTFKIAKDLLARIAAIKEKRKAVSEQEEEEEEEDASHPCHQDKHDHRQNVHEHVPTAHNDQSFGTGVCPLSFAHRCCKRNHEKEGSMPEDRSCHRGKMWSKSDCP</sequence>
<name>A0A183SSM6_SCHSO</name>
<evidence type="ECO:0000256" key="1">
    <source>
        <dbReference type="ARBA" id="ARBA00022723"/>
    </source>
</evidence>
<proteinExistence type="predicted"/>
<feature type="compositionally biased region" description="Acidic residues" evidence="5">
    <location>
        <begin position="241"/>
        <end position="250"/>
    </location>
</feature>
<dbReference type="InterPro" id="IPR017907">
    <property type="entry name" value="Znf_RING_CS"/>
</dbReference>
<feature type="compositionally biased region" description="Basic residues" evidence="5">
    <location>
        <begin position="1"/>
        <end position="11"/>
    </location>
</feature>
<dbReference type="InterPro" id="IPR000571">
    <property type="entry name" value="Znf_CCCH"/>
</dbReference>
<evidence type="ECO:0000259" key="6">
    <source>
        <dbReference type="PROSITE" id="PS50089"/>
    </source>
</evidence>
<dbReference type="InterPro" id="IPR001841">
    <property type="entry name" value="Znf_RING"/>
</dbReference>
<evidence type="ECO:0000256" key="5">
    <source>
        <dbReference type="SAM" id="MobiDB-lite"/>
    </source>
</evidence>
<feature type="domain" description="C3H1-type" evidence="7">
    <location>
        <begin position="109"/>
        <end position="129"/>
    </location>
</feature>
<keyword evidence="9" id="KW-1185">Reference proteome</keyword>
<evidence type="ECO:0000259" key="7">
    <source>
        <dbReference type="PROSITE" id="PS50103"/>
    </source>
</evidence>
<dbReference type="GO" id="GO:0005684">
    <property type="term" value="C:U2-type spliceosomal complex"/>
    <property type="evidence" value="ECO:0007669"/>
    <property type="project" value="TreeGrafter"/>
</dbReference>
<organism evidence="10">
    <name type="scientific">Schistocephalus solidus</name>
    <name type="common">Tapeworm</name>
    <dbReference type="NCBI Taxonomy" id="70667"/>
    <lineage>
        <taxon>Eukaryota</taxon>
        <taxon>Metazoa</taxon>
        <taxon>Spiralia</taxon>
        <taxon>Lophotrochozoa</taxon>
        <taxon>Platyhelminthes</taxon>
        <taxon>Cestoda</taxon>
        <taxon>Eucestoda</taxon>
        <taxon>Diphyllobothriidea</taxon>
        <taxon>Diphyllobothriidae</taxon>
        <taxon>Schistocephalus</taxon>
    </lineage>
</organism>
<evidence type="ECO:0000313" key="10">
    <source>
        <dbReference type="WBParaSite" id="SSLN_0000747301-mRNA-1"/>
    </source>
</evidence>
<evidence type="ECO:0000256" key="4">
    <source>
        <dbReference type="PROSITE-ProRule" id="PRU00723"/>
    </source>
</evidence>
<dbReference type="SMART" id="SM00184">
    <property type="entry name" value="RING"/>
    <property type="match status" value="1"/>
</dbReference>
<dbReference type="EMBL" id="UYSU01034044">
    <property type="protein sequence ID" value="VDL93609.1"/>
    <property type="molecule type" value="Genomic_DNA"/>
</dbReference>
<feature type="zinc finger region" description="C3H1-type" evidence="4">
    <location>
        <begin position="109"/>
        <end position="129"/>
    </location>
</feature>
<keyword evidence="1 4" id="KW-0479">Metal-binding</keyword>
<feature type="domain" description="RING-type" evidence="6">
    <location>
        <begin position="174"/>
        <end position="212"/>
    </location>
</feature>
<dbReference type="PANTHER" id="PTHR12930:SF0">
    <property type="entry name" value="RING FINGER PROTEIN 113B"/>
    <property type="match status" value="1"/>
</dbReference>
<keyword evidence="2 4" id="KW-0863">Zinc-finger</keyword>
<gene>
    <name evidence="8" type="ORF">SSLN_LOCUS7224</name>
</gene>
<reference evidence="8 9" key="2">
    <citation type="submission" date="2018-11" db="EMBL/GenBank/DDBJ databases">
        <authorList>
            <consortium name="Pathogen Informatics"/>
        </authorList>
    </citation>
    <scope>NUCLEOTIDE SEQUENCE [LARGE SCALE GENOMIC DNA]</scope>
    <source>
        <strain evidence="8 9">NST_G2</strain>
    </source>
</reference>
<dbReference type="PROSITE" id="PS50103">
    <property type="entry name" value="ZF_C3H1"/>
    <property type="match status" value="1"/>
</dbReference>
<dbReference type="Pfam" id="PF13923">
    <property type="entry name" value="zf-C3HC4_2"/>
    <property type="match status" value="1"/>
</dbReference>
<dbReference type="InterPro" id="IPR039971">
    <property type="entry name" value="CWC24-like"/>
</dbReference>
<feature type="compositionally biased region" description="Basic and acidic residues" evidence="5">
    <location>
        <begin position="251"/>
        <end position="265"/>
    </location>
</feature>
<dbReference type="Gene3D" id="3.30.40.10">
    <property type="entry name" value="Zinc/RING finger domain, C3HC4 (zinc finger)"/>
    <property type="match status" value="1"/>
</dbReference>
<dbReference type="STRING" id="70667.A0A183SSM6"/>
<feature type="region of interest" description="Disordered" evidence="5">
    <location>
        <begin position="1"/>
        <end position="22"/>
    </location>
</feature>
<dbReference type="Pfam" id="PF00642">
    <property type="entry name" value="zf-CCCH"/>
    <property type="match status" value="1"/>
</dbReference>
<dbReference type="PANTHER" id="PTHR12930">
    <property type="entry name" value="ZINC FINGER PROTEIN 183"/>
    <property type="match status" value="1"/>
</dbReference>
<evidence type="ECO:0000256" key="2">
    <source>
        <dbReference type="ARBA" id="ARBA00022771"/>
    </source>
</evidence>
<accession>A0A183SSM6</accession>
<dbReference type="Proteomes" id="UP000275846">
    <property type="component" value="Unassembled WGS sequence"/>
</dbReference>
<feature type="region of interest" description="Disordered" evidence="5">
    <location>
        <begin position="298"/>
        <end position="321"/>
    </location>
</feature>
<dbReference type="PROSITE" id="PS00518">
    <property type="entry name" value="ZF_RING_1"/>
    <property type="match status" value="1"/>
</dbReference>
<dbReference type="WBParaSite" id="SSLN_0000747301-mRNA-1">
    <property type="protein sequence ID" value="SSLN_0000747301-mRNA-1"/>
    <property type="gene ID" value="SSLN_0000747301"/>
</dbReference>
<feature type="compositionally biased region" description="Basic and acidic residues" evidence="5">
    <location>
        <begin position="298"/>
        <end position="309"/>
    </location>
</feature>
<dbReference type="PROSITE" id="PS50089">
    <property type="entry name" value="ZF_RING_2"/>
    <property type="match status" value="1"/>
</dbReference>
<keyword evidence="3 4" id="KW-0862">Zinc</keyword>
<feature type="region of interest" description="Disordered" evidence="5">
    <location>
        <begin position="238"/>
        <end position="265"/>
    </location>
</feature>
<evidence type="ECO:0000313" key="9">
    <source>
        <dbReference type="Proteomes" id="UP000275846"/>
    </source>
</evidence>
<reference evidence="10" key="1">
    <citation type="submission" date="2016-06" db="UniProtKB">
        <authorList>
            <consortium name="WormBaseParasite"/>
        </authorList>
    </citation>
    <scope>IDENTIFICATION</scope>
</reference>
<dbReference type="SUPFAM" id="SSF57850">
    <property type="entry name" value="RING/U-box"/>
    <property type="match status" value="1"/>
</dbReference>
<protein>
    <submittedName>
        <fullName evidence="10">RING-type E3 ubiquitin transferase</fullName>
    </submittedName>
</protein>
<evidence type="ECO:0000256" key="3">
    <source>
        <dbReference type="ARBA" id="ARBA00022833"/>
    </source>
</evidence>
<dbReference type="GO" id="GO:0008270">
    <property type="term" value="F:zinc ion binding"/>
    <property type="evidence" value="ECO:0007669"/>
    <property type="project" value="UniProtKB-KW"/>
</dbReference>